<dbReference type="PANTHER" id="PTHR46844">
    <property type="entry name" value="SLR5058 PROTEIN"/>
    <property type="match status" value="1"/>
</dbReference>
<dbReference type="InterPro" id="IPR007111">
    <property type="entry name" value="NACHT_NTPase"/>
</dbReference>
<gene>
    <name evidence="3" type="ORF">FBZ92_112123</name>
</gene>
<dbReference type="InterPro" id="IPR055036">
    <property type="entry name" value="SNaCT5"/>
</dbReference>
<organism evidence="3 4">
    <name type="scientific">Nitrospirillum amazonense</name>
    <dbReference type="NCBI Taxonomy" id="28077"/>
    <lineage>
        <taxon>Bacteria</taxon>
        <taxon>Pseudomonadati</taxon>
        <taxon>Pseudomonadota</taxon>
        <taxon>Alphaproteobacteria</taxon>
        <taxon>Rhodospirillales</taxon>
        <taxon>Azospirillaceae</taxon>
        <taxon>Nitrospirillum</taxon>
    </lineage>
</organism>
<dbReference type="InterPro" id="IPR027417">
    <property type="entry name" value="P-loop_NTPase"/>
</dbReference>
<evidence type="ECO:0000259" key="1">
    <source>
        <dbReference type="Pfam" id="PF05729"/>
    </source>
</evidence>
<dbReference type="EMBL" id="VITT01000012">
    <property type="protein sequence ID" value="TWB56334.1"/>
    <property type="molecule type" value="Genomic_DNA"/>
</dbReference>
<dbReference type="AlphaFoldDB" id="A0A560IGX8"/>
<accession>A0A560IGX8</accession>
<dbReference type="Gene3D" id="3.40.50.300">
    <property type="entry name" value="P-loop containing nucleotide triphosphate hydrolases"/>
    <property type="match status" value="1"/>
</dbReference>
<feature type="domain" description="NACHT" evidence="1">
    <location>
        <begin position="1"/>
        <end position="135"/>
    </location>
</feature>
<evidence type="ECO:0000313" key="3">
    <source>
        <dbReference type="EMBL" id="TWB56334.1"/>
    </source>
</evidence>
<evidence type="ECO:0000259" key="2">
    <source>
        <dbReference type="Pfam" id="PF22711"/>
    </source>
</evidence>
<dbReference type="SUPFAM" id="SSF52540">
    <property type="entry name" value="P-loop containing nucleoside triphosphate hydrolases"/>
    <property type="match status" value="1"/>
</dbReference>
<protein>
    <recommendedName>
        <fullName evidence="5">NACHT domain-containing protein</fullName>
    </recommendedName>
</protein>
<dbReference type="Proteomes" id="UP000318050">
    <property type="component" value="Unassembled WGS sequence"/>
</dbReference>
<sequence>MGKSTLLKYIYITCVRGAHLAPIHIDLRKLTGDTEILDFIFNDIKGFSEDENRSHLSKSIIDGGFLFLLDGFDEVARDQKSHVLENITKFIGIAKNNKYIITSRPEDALSHFIDFESFCISSLSSDESKELIKKYDQNGEISSELIAELEKDGMSELKEFLTNPLLTSLLYKAYAYKKTIPTKKYVFYRQVYDALYESHDLTKGGAFRREKCSSLDVEDFHKAMRFIGYMSMKEGKTEYSRDEIVDIIKKAADICNDLKIIPSLILDDLIHSVPLFVIDGNNYRWSHKSLQDYFSACFIWVDSGNSKEEIIEKMSSSRQISRYDNILDIYYDLDKSTFNRVITLSIIKEFIFHYENSYGQKYKSGISQSMIDIRKSVTFGAYIIVYNNDSDYGKASNIFKNIFGSFHFPDLLVKQDESSEDDEFTNTLTDGFQFFGAAFSKNCVLFFARNNYRVILDILSSKDVPIFKNLPKRDSLKSPRISKKMIPSKMNDDAGSFFNRPDIFQTFSYMLSLPGRRAMDYEKCKSYMRLIEKDIEISPNKSLISGL</sequence>
<name>A0A560IGX8_9PROT</name>
<dbReference type="Pfam" id="PF05729">
    <property type="entry name" value="NACHT"/>
    <property type="match status" value="1"/>
</dbReference>
<feature type="domain" description="Short NACHT-associated C-terminal" evidence="2">
    <location>
        <begin position="333"/>
        <end position="535"/>
    </location>
</feature>
<comment type="caution">
    <text evidence="3">The sequence shown here is derived from an EMBL/GenBank/DDBJ whole genome shotgun (WGS) entry which is preliminary data.</text>
</comment>
<evidence type="ECO:0008006" key="5">
    <source>
        <dbReference type="Google" id="ProtNLM"/>
    </source>
</evidence>
<dbReference type="Pfam" id="PF22711">
    <property type="entry name" value="SNaCT5"/>
    <property type="match status" value="1"/>
</dbReference>
<proteinExistence type="predicted"/>
<evidence type="ECO:0000313" key="4">
    <source>
        <dbReference type="Proteomes" id="UP000318050"/>
    </source>
</evidence>
<dbReference type="PANTHER" id="PTHR46844:SF1">
    <property type="entry name" value="SLR5058 PROTEIN"/>
    <property type="match status" value="1"/>
</dbReference>
<reference evidence="3 4" key="1">
    <citation type="submission" date="2019-06" db="EMBL/GenBank/DDBJ databases">
        <title>Genomic Encyclopedia of Type Strains, Phase IV (KMG-V): Genome sequencing to study the core and pangenomes of soil and plant-associated prokaryotes.</title>
        <authorList>
            <person name="Whitman W."/>
        </authorList>
    </citation>
    <scope>NUCLEOTIDE SEQUENCE [LARGE SCALE GENOMIC DNA]</scope>
    <source>
        <strain evidence="3 4">BR 11140</strain>
    </source>
</reference>